<reference evidence="3" key="1">
    <citation type="submission" date="2016-06" db="EMBL/GenBank/DDBJ databases">
        <title>Parallel loss of symbiosis genes in relatives of nitrogen-fixing non-legume Parasponia.</title>
        <authorList>
            <person name="Van Velzen R."/>
            <person name="Holmer R."/>
            <person name="Bu F."/>
            <person name="Rutten L."/>
            <person name="Van Zeijl A."/>
            <person name="Liu W."/>
            <person name="Santuari L."/>
            <person name="Cao Q."/>
            <person name="Sharma T."/>
            <person name="Shen D."/>
            <person name="Roswanjaya Y."/>
            <person name="Wardhani T."/>
            <person name="Kalhor M.S."/>
            <person name="Jansen J."/>
            <person name="Van den Hoogen J."/>
            <person name="Gungor B."/>
            <person name="Hartog M."/>
            <person name="Hontelez J."/>
            <person name="Verver J."/>
            <person name="Yang W.-C."/>
            <person name="Schijlen E."/>
            <person name="Repin R."/>
            <person name="Schilthuizen M."/>
            <person name="Schranz E."/>
            <person name="Heidstra R."/>
            <person name="Miyata K."/>
            <person name="Fedorova E."/>
            <person name="Kohlen W."/>
            <person name="Bisseling T."/>
            <person name="Smit S."/>
            <person name="Geurts R."/>
        </authorList>
    </citation>
    <scope>NUCLEOTIDE SEQUENCE [LARGE SCALE GENOMIC DNA]</scope>
    <source>
        <strain evidence="3">cv. WU1-14</strain>
    </source>
</reference>
<feature type="compositionally biased region" description="Basic residues" evidence="1">
    <location>
        <begin position="141"/>
        <end position="152"/>
    </location>
</feature>
<feature type="region of interest" description="Disordered" evidence="1">
    <location>
        <begin position="131"/>
        <end position="152"/>
    </location>
</feature>
<proteinExistence type="predicted"/>
<evidence type="ECO:0000313" key="2">
    <source>
        <dbReference type="EMBL" id="PON36009.1"/>
    </source>
</evidence>
<accession>A0A2P5AHH9</accession>
<organism evidence="2 3">
    <name type="scientific">Parasponia andersonii</name>
    <name type="common">Sponia andersonii</name>
    <dbReference type="NCBI Taxonomy" id="3476"/>
    <lineage>
        <taxon>Eukaryota</taxon>
        <taxon>Viridiplantae</taxon>
        <taxon>Streptophyta</taxon>
        <taxon>Embryophyta</taxon>
        <taxon>Tracheophyta</taxon>
        <taxon>Spermatophyta</taxon>
        <taxon>Magnoliopsida</taxon>
        <taxon>eudicotyledons</taxon>
        <taxon>Gunneridae</taxon>
        <taxon>Pentapetalae</taxon>
        <taxon>rosids</taxon>
        <taxon>fabids</taxon>
        <taxon>Rosales</taxon>
        <taxon>Cannabaceae</taxon>
        <taxon>Parasponia</taxon>
    </lineage>
</organism>
<gene>
    <name evidence="2" type="ORF">PanWU01x14_331700</name>
</gene>
<protein>
    <submittedName>
        <fullName evidence="2">Uncharacterized protein</fullName>
    </submittedName>
</protein>
<feature type="non-terminal residue" evidence="2">
    <location>
        <position position="1"/>
    </location>
</feature>
<name>A0A2P5AHH9_PARAD</name>
<sequence>IAMEKGSAHSGRPHALFTRENHVNAYIIRSLNSETGQVFSHMEKGLPTVADPTFYLHKQKGHPRLPRKRVRPQWLIQRFILHRQKIIPNYHGKGSATVTDYMHYSRNKRSYYESHVTHQRPEKTYEEETAVQQELASIPQKRSHYGSHITRR</sequence>
<dbReference type="EMBL" id="JXTB01000587">
    <property type="protein sequence ID" value="PON36009.1"/>
    <property type="molecule type" value="Genomic_DNA"/>
</dbReference>
<keyword evidence="3" id="KW-1185">Reference proteome</keyword>
<evidence type="ECO:0000313" key="3">
    <source>
        <dbReference type="Proteomes" id="UP000237105"/>
    </source>
</evidence>
<dbReference type="AlphaFoldDB" id="A0A2P5AHH9"/>
<comment type="caution">
    <text evidence="2">The sequence shown here is derived from an EMBL/GenBank/DDBJ whole genome shotgun (WGS) entry which is preliminary data.</text>
</comment>
<dbReference type="Proteomes" id="UP000237105">
    <property type="component" value="Unassembled WGS sequence"/>
</dbReference>
<evidence type="ECO:0000256" key="1">
    <source>
        <dbReference type="SAM" id="MobiDB-lite"/>
    </source>
</evidence>